<gene>
    <name evidence="2" type="ORF">MIND_01342400</name>
</gene>
<dbReference type="OrthoDB" id="2418900at2759"/>
<sequence>MQTAWEKMHEHLPVFQELGPERADFNIPKLHNIRHYIDSIRLLGSADGYNTENTERLHIDLAKNGYRASNRRDYVQQMTRWLTRQEAVHRFSLYLTWACPGYSPGQGYQRPSNVDWDDWDQADDVNGEENGDGDSDDEEEDPEQITYNIAARPAYPNLSASDIETKFEVRDFLFYMNQYLALHQLPGGGLLGPTTRFGAFKKAALHLPILRAAETESEKADVIHAVLATEGLISDKGIKRGSPARSSTVLVRVEPKDREQGPLSGLQIAHVKLIFRLPAHIAPHTHPLLYVHWFTPFRDTRADFDSPSGLSRISHSTTVGQRRSSIISLADVIQTCHLIPKFSSTVSANWDCNRVLNEATVFYFNPYLRNRDFYLFRYGMYLVSEYHKRRQAELAATLARGANRIHF</sequence>
<dbReference type="Proteomes" id="UP000636479">
    <property type="component" value="Unassembled WGS sequence"/>
</dbReference>
<feature type="region of interest" description="Disordered" evidence="1">
    <location>
        <begin position="110"/>
        <end position="142"/>
    </location>
</feature>
<dbReference type="AlphaFoldDB" id="A0A8H6RZQ5"/>
<keyword evidence="3" id="KW-1185">Reference proteome</keyword>
<feature type="compositionally biased region" description="Acidic residues" evidence="1">
    <location>
        <begin position="115"/>
        <end position="142"/>
    </location>
</feature>
<dbReference type="GeneID" id="59352382"/>
<dbReference type="EMBL" id="JACAZF010000015">
    <property type="protein sequence ID" value="KAF7290284.1"/>
    <property type="molecule type" value="Genomic_DNA"/>
</dbReference>
<proteinExistence type="predicted"/>
<evidence type="ECO:0000313" key="2">
    <source>
        <dbReference type="EMBL" id="KAF7290284.1"/>
    </source>
</evidence>
<protein>
    <submittedName>
        <fullName evidence="2">Uncharacterized protein</fullName>
    </submittedName>
</protein>
<comment type="caution">
    <text evidence="2">The sequence shown here is derived from an EMBL/GenBank/DDBJ whole genome shotgun (WGS) entry which is preliminary data.</text>
</comment>
<evidence type="ECO:0000256" key="1">
    <source>
        <dbReference type="SAM" id="MobiDB-lite"/>
    </source>
</evidence>
<dbReference type="RefSeq" id="XP_037213862.1">
    <property type="nucleotide sequence ID" value="XM_037369866.1"/>
</dbReference>
<organism evidence="2 3">
    <name type="scientific">Mycena indigotica</name>
    <dbReference type="NCBI Taxonomy" id="2126181"/>
    <lineage>
        <taxon>Eukaryota</taxon>
        <taxon>Fungi</taxon>
        <taxon>Dikarya</taxon>
        <taxon>Basidiomycota</taxon>
        <taxon>Agaricomycotina</taxon>
        <taxon>Agaricomycetes</taxon>
        <taxon>Agaricomycetidae</taxon>
        <taxon>Agaricales</taxon>
        <taxon>Marasmiineae</taxon>
        <taxon>Mycenaceae</taxon>
        <taxon>Mycena</taxon>
    </lineage>
</organism>
<reference evidence="2" key="1">
    <citation type="submission" date="2020-05" db="EMBL/GenBank/DDBJ databases">
        <title>Mycena genomes resolve the evolution of fungal bioluminescence.</title>
        <authorList>
            <person name="Tsai I.J."/>
        </authorList>
    </citation>
    <scope>NUCLEOTIDE SEQUENCE</scope>
    <source>
        <strain evidence="2">171206Taipei</strain>
    </source>
</reference>
<name>A0A8H6RZQ5_9AGAR</name>
<accession>A0A8H6RZQ5</accession>
<evidence type="ECO:0000313" key="3">
    <source>
        <dbReference type="Proteomes" id="UP000636479"/>
    </source>
</evidence>